<sequence length="118" mass="13061">MYDDDGLQIMVDRFKDIVKSGGENVSSLRVEGVLVTHPDVLRAAVIGVPDPLWGEKVTAVVTVTPGRKVNVEDILAFARERLAGYEAPKDIVVIDRMPETVGGKIMKYKLRELLARKD</sequence>
<feature type="domain" description="AMP-binding enzyme C-terminal" evidence="5">
    <location>
        <begin position="30"/>
        <end position="104"/>
    </location>
</feature>
<dbReference type="RefSeq" id="WP_261379934.1">
    <property type="nucleotide sequence ID" value="NZ_VLJT01000025.1"/>
</dbReference>
<evidence type="ECO:0000256" key="4">
    <source>
        <dbReference type="ARBA" id="ARBA00023098"/>
    </source>
</evidence>
<accession>A0A562E394</accession>
<dbReference type="PANTHER" id="PTHR43859">
    <property type="entry name" value="ACYL-ACTIVATING ENZYME"/>
    <property type="match status" value="1"/>
</dbReference>
<dbReference type="SUPFAM" id="SSF56801">
    <property type="entry name" value="Acetyl-CoA synthetase-like"/>
    <property type="match status" value="1"/>
</dbReference>
<proteinExistence type="inferred from homology"/>
<dbReference type="AlphaFoldDB" id="A0A562E394"/>
<dbReference type="FunFam" id="3.30.300.30:FF:000008">
    <property type="entry name" value="2,3-dihydroxybenzoate-AMP ligase"/>
    <property type="match status" value="1"/>
</dbReference>
<organism evidence="6 7">
    <name type="scientific">Rhodococcus rhodochrous J45</name>
    <dbReference type="NCBI Taxonomy" id="935266"/>
    <lineage>
        <taxon>Bacteria</taxon>
        <taxon>Bacillati</taxon>
        <taxon>Actinomycetota</taxon>
        <taxon>Actinomycetes</taxon>
        <taxon>Mycobacteriales</taxon>
        <taxon>Nocardiaceae</taxon>
        <taxon>Rhodococcus</taxon>
    </lineage>
</organism>
<dbReference type="Pfam" id="PF13193">
    <property type="entry name" value="AMP-binding_C"/>
    <property type="match status" value="1"/>
</dbReference>
<evidence type="ECO:0000256" key="3">
    <source>
        <dbReference type="ARBA" id="ARBA00022832"/>
    </source>
</evidence>
<dbReference type="PANTHER" id="PTHR43859:SF4">
    <property type="entry name" value="BUTANOATE--COA LIGASE AAE1-RELATED"/>
    <property type="match status" value="1"/>
</dbReference>
<gene>
    <name evidence="6" type="ORF">L618_002700000360</name>
</gene>
<protein>
    <submittedName>
        <fullName evidence="6">Acyl-CoA synthetases (AMP-forming)/AMP-acid ligases II</fullName>
    </submittedName>
</protein>
<dbReference type="GO" id="GO:0006631">
    <property type="term" value="P:fatty acid metabolic process"/>
    <property type="evidence" value="ECO:0007669"/>
    <property type="project" value="UniProtKB-KW"/>
</dbReference>
<dbReference type="Gene3D" id="3.30.300.30">
    <property type="match status" value="1"/>
</dbReference>
<keyword evidence="4" id="KW-0443">Lipid metabolism</keyword>
<reference evidence="6 7" key="1">
    <citation type="submission" date="2019-07" db="EMBL/GenBank/DDBJ databases">
        <title>Genome sequencing of lignin-degrading bacterial isolates.</title>
        <authorList>
            <person name="Gladden J."/>
        </authorList>
    </citation>
    <scope>NUCLEOTIDE SEQUENCE [LARGE SCALE GENOMIC DNA]</scope>
    <source>
        <strain evidence="6 7">J45</strain>
    </source>
</reference>
<name>A0A562E394_RHORH</name>
<comment type="similarity">
    <text evidence="1">Belongs to the ATP-dependent AMP-binding enzyme family.</text>
</comment>
<keyword evidence="3" id="KW-0276">Fatty acid metabolism</keyword>
<dbReference type="GO" id="GO:0016874">
    <property type="term" value="F:ligase activity"/>
    <property type="evidence" value="ECO:0007669"/>
    <property type="project" value="UniProtKB-KW"/>
</dbReference>
<dbReference type="InterPro" id="IPR045851">
    <property type="entry name" value="AMP-bd_C_sf"/>
</dbReference>
<evidence type="ECO:0000256" key="2">
    <source>
        <dbReference type="ARBA" id="ARBA00022598"/>
    </source>
</evidence>
<evidence type="ECO:0000256" key="1">
    <source>
        <dbReference type="ARBA" id="ARBA00006432"/>
    </source>
</evidence>
<dbReference type="Proteomes" id="UP000317573">
    <property type="component" value="Unassembled WGS sequence"/>
</dbReference>
<dbReference type="EMBL" id="VLJT01000025">
    <property type="protein sequence ID" value="TWH16257.1"/>
    <property type="molecule type" value="Genomic_DNA"/>
</dbReference>
<evidence type="ECO:0000313" key="7">
    <source>
        <dbReference type="Proteomes" id="UP000317573"/>
    </source>
</evidence>
<evidence type="ECO:0000313" key="6">
    <source>
        <dbReference type="EMBL" id="TWH16257.1"/>
    </source>
</evidence>
<evidence type="ECO:0000259" key="5">
    <source>
        <dbReference type="Pfam" id="PF13193"/>
    </source>
</evidence>
<comment type="caution">
    <text evidence="6">The sequence shown here is derived from an EMBL/GenBank/DDBJ whole genome shotgun (WGS) entry which is preliminary data.</text>
</comment>
<keyword evidence="2 6" id="KW-0436">Ligase</keyword>
<dbReference type="InterPro" id="IPR025110">
    <property type="entry name" value="AMP-bd_C"/>
</dbReference>